<feature type="compositionally biased region" description="Polar residues" evidence="1">
    <location>
        <begin position="132"/>
        <end position="145"/>
    </location>
</feature>
<name>A0AAN7B7K4_9PEZI</name>
<dbReference type="EMBL" id="MU858159">
    <property type="protein sequence ID" value="KAK4211030.1"/>
    <property type="molecule type" value="Genomic_DNA"/>
</dbReference>
<dbReference type="SUPFAM" id="SSF48452">
    <property type="entry name" value="TPR-like"/>
    <property type="match status" value="1"/>
</dbReference>
<reference evidence="2" key="1">
    <citation type="journal article" date="2023" name="Mol. Phylogenet. Evol.">
        <title>Genome-scale phylogeny and comparative genomics of the fungal order Sordariales.</title>
        <authorList>
            <person name="Hensen N."/>
            <person name="Bonometti L."/>
            <person name="Westerberg I."/>
            <person name="Brannstrom I.O."/>
            <person name="Guillou S."/>
            <person name="Cros-Aarteil S."/>
            <person name="Calhoun S."/>
            <person name="Haridas S."/>
            <person name="Kuo A."/>
            <person name="Mondo S."/>
            <person name="Pangilinan J."/>
            <person name="Riley R."/>
            <person name="LaButti K."/>
            <person name="Andreopoulos B."/>
            <person name="Lipzen A."/>
            <person name="Chen C."/>
            <person name="Yan M."/>
            <person name="Daum C."/>
            <person name="Ng V."/>
            <person name="Clum A."/>
            <person name="Steindorff A."/>
            <person name="Ohm R.A."/>
            <person name="Martin F."/>
            <person name="Silar P."/>
            <person name="Natvig D.O."/>
            <person name="Lalanne C."/>
            <person name="Gautier V."/>
            <person name="Ament-Velasquez S.L."/>
            <person name="Kruys A."/>
            <person name="Hutchinson M.I."/>
            <person name="Powell A.J."/>
            <person name="Barry K."/>
            <person name="Miller A.N."/>
            <person name="Grigoriev I.V."/>
            <person name="Debuchy R."/>
            <person name="Gladieux P."/>
            <person name="Hiltunen Thoren M."/>
            <person name="Johannesson H."/>
        </authorList>
    </citation>
    <scope>NUCLEOTIDE SEQUENCE</scope>
    <source>
        <strain evidence="2">PSN293</strain>
    </source>
</reference>
<evidence type="ECO:0000313" key="2">
    <source>
        <dbReference type="EMBL" id="KAK4211030.1"/>
    </source>
</evidence>
<sequence>MYTFRINKWGIKKNYSSEEKDHIAKQISEALAQQQGVAGLSFKNQPIKHHRIIKHMRARAKRLPEATPIPDRVHLPYKGVYSPKTSRYLHPKCNANLALPFAPTTPAERILRATYDYAHSVADLSSSSSPSFHRTTPNSSPSSRGTPDFWADLGGALYLLRVGAFHLGWTSFHATWRKATQVLTISDPTTLLLRILTISVPAYLGDLPGLRNIILKFMTQLLQIRLSGSHPLAQVCANLLNDINEEAEAPDNIDAALSLVKDTFSARLGQGHIQSFQSHLALVVCRRRSLRLDAAERSARDLIQETRSSPGLHDKLADATFMLAHVLKDQGRLDEAIAVHHQILSGEGLATVVGRKIELLGPQAKKTNTKPTIFVRDGQRIGARECLAELYRMQGRLGGEVWHLSAALEDARRVYGAQAAETLHIANKLQVSYSLNYSIAYAMGDQNKNKGER</sequence>
<feature type="region of interest" description="Disordered" evidence="1">
    <location>
        <begin position="123"/>
        <end position="145"/>
    </location>
</feature>
<organism evidence="2 3">
    <name type="scientific">Rhypophila decipiens</name>
    <dbReference type="NCBI Taxonomy" id="261697"/>
    <lineage>
        <taxon>Eukaryota</taxon>
        <taxon>Fungi</taxon>
        <taxon>Dikarya</taxon>
        <taxon>Ascomycota</taxon>
        <taxon>Pezizomycotina</taxon>
        <taxon>Sordariomycetes</taxon>
        <taxon>Sordariomycetidae</taxon>
        <taxon>Sordariales</taxon>
        <taxon>Naviculisporaceae</taxon>
        <taxon>Rhypophila</taxon>
    </lineage>
</organism>
<gene>
    <name evidence="2" type="ORF">QBC37DRAFT_427761</name>
</gene>
<accession>A0AAN7B7K4</accession>
<evidence type="ECO:0000313" key="3">
    <source>
        <dbReference type="Proteomes" id="UP001301769"/>
    </source>
</evidence>
<keyword evidence="3" id="KW-1185">Reference proteome</keyword>
<dbReference type="Gene3D" id="1.25.40.10">
    <property type="entry name" value="Tetratricopeptide repeat domain"/>
    <property type="match status" value="1"/>
</dbReference>
<proteinExistence type="predicted"/>
<dbReference type="Proteomes" id="UP001301769">
    <property type="component" value="Unassembled WGS sequence"/>
</dbReference>
<evidence type="ECO:0000256" key="1">
    <source>
        <dbReference type="SAM" id="MobiDB-lite"/>
    </source>
</evidence>
<comment type="caution">
    <text evidence="2">The sequence shown here is derived from an EMBL/GenBank/DDBJ whole genome shotgun (WGS) entry which is preliminary data.</text>
</comment>
<dbReference type="InterPro" id="IPR011990">
    <property type="entry name" value="TPR-like_helical_dom_sf"/>
</dbReference>
<evidence type="ECO:0008006" key="4">
    <source>
        <dbReference type="Google" id="ProtNLM"/>
    </source>
</evidence>
<dbReference type="AlphaFoldDB" id="A0AAN7B7K4"/>
<protein>
    <recommendedName>
        <fullName evidence="4">Clr5 domain-containing protein</fullName>
    </recommendedName>
</protein>
<reference evidence="2" key="2">
    <citation type="submission" date="2023-05" db="EMBL/GenBank/DDBJ databases">
        <authorList>
            <consortium name="Lawrence Berkeley National Laboratory"/>
            <person name="Steindorff A."/>
            <person name="Hensen N."/>
            <person name="Bonometti L."/>
            <person name="Westerberg I."/>
            <person name="Brannstrom I.O."/>
            <person name="Guillou S."/>
            <person name="Cros-Aarteil S."/>
            <person name="Calhoun S."/>
            <person name="Haridas S."/>
            <person name="Kuo A."/>
            <person name="Mondo S."/>
            <person name="Pangilinan J."/>
            <person name="Riley R."/>
            <person name="Labutti K."/>
            <person name="Andreopoulos B."/>
            <person name="Lipzen A."/>
            <person name="Chen C."/>
            <person name="Yanf M."/>
            <person name="Daum C."/>
            <person name="Ng V."/>
            <person name="Clum A."/>
            <person name="Ohm R."/>
            <person name="Martin F."/>
            <person name="Silar P."/>
            <person name="Natvig D."/>
            <person name="Lalanne C."/>
            <person name="Gautier V."/>
            <person name="Ament-Velasquez S.L."/>
            <person name="Kruys A."/>
            <person name="Hutchinson M.I."/>
            <person name="Powell A.J."/>
            <person name="Barry K."/>
            <person name="Miller A.N."/>
            <person name="Grigoriev I.V."/>
            <person name="Debuchy R."/>
            <person name="Gladieux P."/>
            <person name="Thoren M.H."/>
            <person name="Johannesson H."/>
        </authorList>
    </citation>
    <scope>NUCLEOTIDE SEQUENCE</scope>
    <source>
        <strain evidence="2">PSN293</strain>
    </source>
</reference>